<name>A0A316VET0_9BASI</name>
<sequence>MPRIPYVPVDLAGPIADAIRARRGDRGLIALDRSLLHAPPVAEGWNKLLGAIRTGSDLSDDLREIIILRVAVRNGASYEWISHSPVAKKGGVTDEQLAVVGDLYNRIDSSKKGKLSPIQQACVQLADEMTQYIKVRDETFENLKGLLAQAKGPEAAEKQITEAVATCATYNMVSRFLVAMNVADHNDISCPVPGLPENVEATGSVAYPASPFNYSHGLVQVAENVKVATKVHFHSVQAPWIVFVNSLMTNLTMWDVVLPAFAAHFNIVTYDQRGHGASDIPPSDNNLDELADDVAAILDALGIERAHAIIGVSQGGATTLNFAIRHGALRTSNVVICDTQAVSPEANTTAWNERKALARKEGMGSLADQTIPRWFPVGQSKATDAVRANVWQMVAKTSIEGFAKSASALQGYDLVKAGLVEALQGTSSAPLRTLMVAGALDGKLPDVLQDLASKVGSSTASFAKIDGAGHLPMCDNSQAFVDAVLPWLLQK</sequence>
<dbReference type="InterPro" id="IPR003779">
    <property type="entry name" value="CMD-like"/>
</dbReference>
<feature type="domain" description="AB hydrolase-1" evidence="1">
    <location>
        <begin position="239"/>
        <end position="473"/>
    </location>
</feature>
<reference evidence="3 4" key="1">
    <citation type="journal article" date="2018" name="Mol. Biol. Evol.">
        <title>Broad Genomic Sampling Reveals a Smut Pathogenic Ancestry of the Fungal Clade Ustilaginomycotina.</title>
        <authorList>
            <person name="Kijpornyongpan T."/>
            <person name="Mondo S.J."/>
            <person name="Barry K."/>
            <person name="Sandor L."/>
            <person name="Lee J."/>
            <person name="Lipzen A."/>
            <person name="Pangilinan J."/>
            <person name="LaButti K."/>
            <person name="Hainaut M."/>
            <person name="Henrissat B."/>
            <person name="Grigoriev I.V."/>
            <person name="Spatafora J.W."/>
            <person name="Aime M.C."/>
        </authorList>
    </citation>
    <scope>NUCLEOTIDE SEQUENCE [LARGE SCALE GENOMIC DNA]</scope>
    <source>
        <strain evidence="3 4">MCA 3882</strain>
    </source>
</reference>
<dbReference type="Gene3D" id="1.20.1290.10">
    <property type="entry name" value="AhpD-like"/>
    <property type="match status" value="1"/>
</dbReference>
<evidence type="ECO:0000259" key="2">
    <source>
        <dbReference type="Pfam" id="PF02627"/>
    </source>
</evidence>
<dbReference type="AlphaFoldDB" id="A0A316VET0"/>
<evidence type="ECO:0000259" key="1">
    <source>
        <dbReference type="Pfam" id="PF00561"/>
    </source>
</evidence>
<evidence type="ECO:0000313" key="4">
    <source>
        <dbReference type="Proteomes" id="UP000245771"/>
    </source>
</evidence>
<dbReference type="EMBL" id="KZ819603">
    <property type="protein sequence ID" value="PWN36092.1"/>
    <property type="molecule type" value="Genomic_DNA"/>
</dbReference>
<keyword evidence="4" id="KW-1185">Reference proteome</keyword>
<dbReference type="SUPFAM" id="SSF69118">
    <property type="entry name" value="AhpD-like"/>
    <property type="match status" value="1"/>
</dbReference>
<dbReference type="PANTHER" id="PTHR34846">
    <property type="entry name" value="4-CARBOXYMUCONOLACTONE DECARBOXYLASE FAMILY PROTEIN (AFU_ORTHOLOGUE AFUA_6G11590)"/>
    <property type="match status" value="1"/>
</dbReference>
<dbReference type="GO" id="GO:0016787">
    <property type="term" value="F:hydrolase activity"/>
    <property type="evidence" value="ECO:0007669"/>
    <property type="project" value="UniProtKB-KW"/>
</dbReference>
<dbReference type="RefSeq" id="XP_025356394.1">
    <property type="nucleotide sequence ID" value="XM_025499901.1"/>
</dbReference>
<organism evidence="3 4">
    <name type="scientific">Meira miltonrushii</name>
    <dbReference type="NCBI Taxonomy" id="1280837"/>
    <lineage>
        <taxon>Eukaryota</taxon>
        <taxon>Fungi</taxon>
        <taxon>Dikarya</taxon>
        <taxon>Basidiomycota</taxon>
        <taxon>Ustilaginomycotina</taxon>
        <taxon>Exobasidiomycetes</taxon>
        <taxon>Exobasidiales</taxon>
        <taxon>Brachybasidiaceae</taxon>
        <taxon>Meira</taxon>
    </lineage>
</organism>
<dbReference type="GeneID" id="37021682"/>
<dbReference type="InParanoid" id="A0A316VET0"/>
<dbReference type="InterPro" id="IPR029032">
    <property type="entry name" value="AhpD-like"/>
</dbReference>
<dbReference type="GO" id="GO:0051920">
    <property type="term" value="F:peroxiredoxin activity"/>
    <property type="evidence" value="ECO:0007669"/>
    <property type="project" value="InterPro"/>
</dbReference>
<gene>
    <name evidence="3" type="ORF">FA14DRAFT_164634</name>
</gene>
<dbReference type="Gene3D" id="3.40.50.1820">
    <property type="entry name" value="alpha/beta hydrolase"/>
    <property type="match status" value="1"/>
</dbReference>
<dbReference type="SUPFAM" id="SSF53474">
    <property type="entry name" value="alpha/beta-Hydrolases"/>
    <property type="match status" value="1"/>
</dbReference>
<evidence type="ECO:0000313" key="3">
    <source>
        <dbReference type="EMBL" id="PWN36092.1"/>
    </source>
</evidence>
<dbReference type="OrthoDB" id="9998495at2759"/>
<dbReference type="Pfam" id="PF00561">
    <property type="entry name" value="Abhydrolase_1"/>
    <property type="match status" value="1"/>
</dbReference>
<feature type="domain" description="Carboxymuconolactone decarboxylase-like" evidence="2">
    <location>
        <begin position="39"/>
        <end position="98"/>
    </location>
</feature>
<dbReference type="Pfam" id="PF02627">
    <property type="entry name" value="CMD"/>
    <property type="match status" value="1"/>
</dbReference>
<dbReference type="InterPro" id="IPR029058">
    <property type="entry name" value="AB_hydrolase_fold"/>
</dbReference>
<accession>A0A316VET0</accession>
<dbReference type="PRINTS" id="PR00111">
    <property type="entry name" value="ABHYDROLASE"/>
</dbReference>
<dbReference type="PANTHER" id="PTHR34846:SF11">
    <property type="entry name" value="4-CARBOXYMUCONOLACTONE DECARBOXYLASE FAMILY PROTEIN (AFU_ORTHOLOGUE AFUA_6G11590)"/>
    <property type="match status" value="1"/>
</dbReference>
<protein>
    <submittedName>
        <fullName evidence="3">Alpha/beta-hydrolase</fullName>
    </submittedName>
</protein>
<dbReference type="InterPro" id="IPR000073">
    <property type="entry name" value="AB_hydrolase_1"/>
</dbReference>
<keyword evidence="3" id="KW-0378">Hydrolase</keyword>
<dbReference type="Proteomes" id="UP000245771">
    <property type="component" value="Unassembled WGS sequence"/>
</dbReference>
<dbReference type="STRING" id="1280837.A0A316VET0"/>
<proteinExistence type="predicted"/>